<evidence type="ECO:0000313" key="2">
    <source>
        <dbReference type="EMBL" id="EHK52226.1"/>
    </source>
</evidence>
<evidence type="ECO:0000313" key="3">
    <source>
        <dbReference type="Proteomes" id="UP000003250"/>
    </source>
</evidence>
<dbReference type="PATRIC" id="fig|1107882.3.peg.7007"/>
<feature type="domain" description="Glyoxalase/fosfomycin resistance/dioxygenase" evidence="1">
    <location>
        <begin position="39"/>
        <end position="88"/>
    </location>
</feature>
<keyword evidence="2" id="KW-0560">Oxidoreductase</keyword>
<sequence>MAADGFASLHHDESTVNVIYLRRGISQLPEGFRDERTSGAILAFTVDNIAEVEARFRKSSVNITMPLREEEWGEKLFQVTDPNGIIIQCVEWATH</sequence>
<dbReference type="Gene3D" id="3.30.720.110">
    <property type="match status" value="1"/>
</dbReference>
<dbReference type="InterPro" id="IPR004360">
    <property type="entry name" value="Glyas_Fos-R_dOase_dom"/>
</dbReference>
<dbReference type="Pfam" id="PF00903">
    <property type="entry name" value="Glyoxalase"/>
    <property type="match status" value="1"/>
</dbReference>
<dbReference type="EMBL" id="AHAM01000357">
    <property type="protein sequence ID" value="EHK52226.1"/>
    <property type="molecule type" value="Genomic_DNA"/>
</dbReference>
<dbReference type="InterPro" id="IPR029068">
    <property type="entry name" value="Glyas_Bleomycin-R_OHBP_Dase"/>
</dbReference>
<dbReference type="GO" id="GO:0051213">
    <property type="term" value="F:dioxygenase activity"/>
    <property type="evidence" value="ECO:0007669"/>
    <property type="project" value="UniProtKB-KW"/>
</dbReference>
<keyword evidence="3" id="KW-1185">Reference proteome</keyword>
<dbReference type="SUPFAM" id="SSF54593">
    <property type="entry name" value="Glyoxalase/Bleomycin resistance protein/Dihydroxybiphenyl dioxygenase"/>
    <property type="match status" value="1"/>
</dbReference>
<accession>H0I468</accession>
<protein>
    <submittedName>
        <fullName evidence="2">Glyoxalase/bleomycin resistance protein/dioxygenase</fullName>
    </submittedName>
</protein>
<organism evidence="2 3">
    <name type="scientific">Mesorhizobium alhagi CCNWXJ12-2</name>
    <dbReference type="NCBI Taxonomy" id="1107882"/>
    <lineage>
        <taxon>Bacteria</taxon>
        <taxon>Pseudomonadati</taxon>
        <taxon>Pseudomonadota</taxon>
        <taxon>Alphaproteobacteria</taxon>
        <taxon>Hyphomicrobiales</taxon>
        <taxon>Phyllobacteriaceae</taxon>
        <taxon>Allomesorhizobium</taxon>
    </lineage>
</organism>
<name>H0I468_9HYPH</name>
<keyword evidence="2" id="KW-0223">Dioxygenase</keyword>
<proteinExistence type="predicted"/>
<gene>
    <name evidence="2" type="ORF">MAXJ12_36456</name>
</gene>
<reference evidence="2 3" key="1">
    <citation type="journal article" date="2012" name="J. Bacteriol.">
        <title>Draft Genome Sequence of Mesorhizobium alhagi CCNWXJ12-2T, a Novel Salt-Resistant Species Isolated from the Desert of Northwestern China.</title>
        <authorList>
            <person name="Zhou M."/>
            <person name="Chen W."/>
            <person name="Chen H."/>
            <person name="Wei G."/>
        </authorList>
    </citation>
    <scope>NUCLEOTIDE SEQUENCE [LARGE SCALE GENOMIC DNA]</scope>
    <source>
        <strain evidence="2 3">CCNWXJ12-2</strain>
    </source>
</reference>
<dbReference type="Proteomes" id="UP000003250">
    <property type="component" value="Unassembled WGS sequence"/>
</dbReference>
<evidence type="ECO:0000259" key="1">
    <source>
        <dbReference type="Pfam" id="PF00903"/>
    </source>
</evidence>
<dbReference type="AlphaFoldDB" id="H0I468"/>